<proteinExistence type="predicted"/>
<dbReference type="KEGG" id="gax:Pan161_58720"/>
<gene>
    <name evidence="1" type="ORF">Pan161_58720</name>
</gene>
<evidence type="ECO:0000313" key="2">
    <source>
        <dbReference type="Proteomes" id="UP000316855"/>
    </source>
</evidence>
<reference evidence="1 2" key="1">
    <citation type="submission" date="2019-02" db="EMBL/GenBank/DDBJ databases">
        <title>Deep-cultivation of Planctomycetes and their phenomic and genomic characterization uncovers novel biology.</title>
        <authorList>
            <person name="Wiegand S."/>
            <person name="Jogler M."/>
            <person name="Boedeker C."/>
            <person name="Pinto D."/>
            <person name="Vollmers J."/>
            <person name="Rivas-Marin E."/>
            <person name="Kohn T."/>
            <person name="Peeters S.H."/>
            <person name="Heuer A."/>
            <person name="Rast P."/>
            <person name="Oberbeckmann S."/>
            <person name="Bunk B."/>
            <person name="Jeske O."/>
            <person name="Meyerdierks A."/>
            <person name="Storesund J.E."/>
            <person name="Kallscheuer N."/>
            <person name="Luecker S."/>
            <person name="Lage O.M."/>
            <person name="Pohl T."/>
            <person name="Merkel B.J."/>
            <person name="Hornburger P."/>
            <person name="Mueller R.-W."/>
            <person name="Bruemmer F."/>
            <person name="Labrenz M."/>
            <person name="Spormann A.M."/>
            <person name="Op den Camp H."/>
            <person name="Overmann J."/>
            <person name="Amann R."/>
            <person name="Jetten M.S.M."/>
            <person name="Mascher T."/>
            <person name="Medema M.H."/>
            <person name="Devos D.P."/>
            <person name="Kaster A.-K."/>
            <person name="Ovreas L."/>
            <person name="Rohde M."/>
            <person name="Galperin M.Y."/>
            <person name="Jogler C."/>
        </authorList>
    </citation>
    <scope>NUCLEOTIDE SEQUENCE [LARGE SCALE GENOMIC DNA]</scope>
    <source>
        <strain evidence="1 2">Pan161</strain>
    </source>
</reference>
<evidence type="ECO:0000313" key="1">
    <source>
        <dbReference type="EMBL" id="QDT94179.1"/>
    </source>
</evidence>
<dbReference type="EMBL" id="CP036343">
    <property type="protein sequence ID" value="QDT94179.1"/>
    <property type="molecule type" value="Genomic_DNA"/>
</dbReference>
<dbReference type="Proteomes" id="UP000316855">
    <property type="component" value="Chromosome"/>
</dbReference>
<keyword evidence="2" id="KW-1185">Reference proteome</keyword>
<name>A0A517VMD3_9PLAN</name>
<organism evidence="1 2">
    <name type="scientific">Gimesia algae</name>
    <dbReference type="NCBI Taxonomy" id="2527971"/>
    <lineage>
        <taxon>Bacteria</taxon>
        <taxon>Pseudomonadati</taxon>
        <taxon>Planctomycetota</taxon>
        <taxon>Planctomycetia</taxon>
        <taxon>Planctomycetales</taxon>
        <taxon>Planctomycetaceae</taxon>
        <taxon>Gimesia</taxon>
    </lineage>
</organism>
<accession>A0A517VMD3</accession>
<protein>
    <submittedName>
        <fullName evidence="1">Uncharacterized protein</fullName>
    </submittedName>
</protein>
<dbReference type="AlphaFoldDB" id="A0A517VMD3"/>
<dbReference type="RefSeq" id="WP_145232104.1">
    <property type="nucleotide sequence ID" value="NZ_CP036343.1"/>
</dbReference>
<sequence length="68" mass="7631">MSNKRAAAMAAAYLGYGAEDLDAFSDEVKRKVNRPSLQESIDRFEQAKARATEGRRNDLPGQRVLFEI</sequence>